<dbReference type="RefSeq" id="WP_070071033.1">
    <property type="nucleotide sequence ID" value="NZ_MKKK01000073.1"/>
</dbReference>
<protein>
    <submittedName>
        <fullName evidence="2">Uncharacterized protein</fullName>
    </submittedName>
</protein>
<keyword evidence="3" id="KW-1185">Reference proteome</keyword>
<reference evidence="2 3" key="1">
    <citation type="submission" date="2016-09" db="EMBL/GenBank/DDBJ databases">
        <authorList>
            <person name="Capua I."/>
            <person name="De Benedictis P."/>
            <person name="Joannis T."/>
            <person name="Lombin L.H."/>
            <person name="Cattoli G."/>
        </authorList>
    </citation>
    <scope>NUCLEOTIDE SEQUENCE [LARGE SCALE GENOMIC DNA]</scope>
    <source>
        <strain evidence="2 3">ANC 4671</strain>
    </source>
</reference>
<feature type="transmembrane region" description="Helical" evidence="1">
    <location>
        <begin position="36"/>
        <end position="54"/>
    </location>
</feature>
<keyword evidence="1" id="KW-1133">Transmembrane helix</keyword>
<keyword evidence="1" id="KW-0812">Transmembrane</keyword>
<dbReference type="EMBL" id="MKKK01000073">
    <property type="protein sequence ID" value="OEY91821.1"/>
    <property type="molecule type" value="Genomic_DNA"/>
</dbReference>
<evidence type="ECO:0000313" key="3">
    <source>
        <dbReference type="Proteomes" id="UP000185895"/>
    </source>
</evidence>
<evidence type="ECO:0000313" key="2">
    <source>
        <dbReference type="EMBL" id="OEY91821.1"/>
    </source>
</evidence>
<organism evidence="2 3">
    <name type="scientific">Acinetobacter qingfengensis</name>
    <dbReference type="NCBI Taxonomy" id="1262585"/>
    <lineage>
        <taxon>Bacteria</taxon>
        <taxon>Pseudomonadati</taxon>
        <taxon>Pseudomonadota</taxon>
        <taxon>Gammaproteobacteria</taxon>
        <taxon>Moraxellales</taxon>
        <taxon>Moraxellaceae</taxon>
        <taxon>Acinetobacter</taxon>
    </lineage>
</organism>
<dbReference type="STRING" id="1262585.BJI46_06335"/>
<sequence length="168" mass="19168">MTDANPSFSCRYFLTLDEAKEGFALATFGKKRFTQYITPILSILIIIWGLSLGLSGVGKFYVILGATFLILQLLLRFVLLPKLFTRQYQRYKFGETEQGIDLYQQHAVILVAGNEQIIQYTEIAKFAEAKQAYLIELKNKTVIIISKKAVEVTGQKDFFESVFKAYKV</sequence>
<feature type="transmembrane region" description="Helical" evidence="1">
    <location>
        <begin position="60"/>
        <end position="80"/>
    </location>
</feature>
<keyword evidence="1" id="KW-0472">Membrane</keyword>
<dbReference type="OrthoDB" id="6706917at2"/>
<comment type="caution">
    <text evidence="2">The sequence shown here is derived from an EMBL/GenBank/DDBJ whole genome shotgun (WGS) entry which is preliminary data.</text>
</comment>
<proteinExistence type="predicted"/>
<evidence type="ECO:0000256" key="1">
    <source>
        <dbReference type="SAM" id="Phobius"/>
    </source>
</evidence>
<dbReference type="AlphaFoldDB" id="A0A1E7QXP7"/>
<dbReference type="Proteomes" id="UP000185895">
    <property type="component" value="Unassembled WGS sequence"/>
</dbReference>
<accession>A0A1E7QXP7</accession>
<gene>
    <name evidence="2" type="ORF">BJI46_06335</name>
</gene>
<name>A0A1E7QXP7_9GAMM</name>